<dbReference type="InterPro" id="IPR033645">
    <property type="entry name" value="VirB9/CagX/TrbG_C"/>
</dbReference>
<name>B0T8Q9_CAUSK</name>
<dbReference type="InterPro" id="IPR038161">
    <property type="entry name" value="VirB9/CagX/TrbG_C_sf"/>
</dbReference>
<dbReference type="EMBL" id="CP000927">
    <property type="protein sequence ID" value="ABZ71402.1"/>
    <property type="molecule type" value="Genomic_DNA"/>
</dbReference>
<reference evidence="3" key="1">
    <citation type="submission" date="2008-01" db="EMBL/GenBank/DDBJ databases">
        <title>Complete sequence of chromosome of Caulobacter sp. K31.</title>
        <authorList>
            <consortium name="US DOE Joint Genome Institute"/>
            <person name="Copeland A."/>
            <person name="Lucas S."/>
            <person name="Lapidus A."/>
            <person name="Barry K."/>
            <person name="Glavina del Rio T."/>
            <person name="Dalin E."/>
            <person name="Tice H."/>
            <person name="Pitluck S."/>
            <person name="Bruce D."/>
            <person name="Goodwin L."/>
            <person name="Thompson L.S."/>
            <person name="Brettin T."/>
            <person name="Detter J.C."/>
            <person name="Han C."/>
            <person name="Schmutz J."/>
            <person name="Larimer F."/>
            <person name="Land M."/>
            <person name="Hauser L."/>
            <person name="Kyrpides N."/>
            <person name="Kim E."/>
            <person name="Stephens C."/>
            <person name="Richardson P."/>
        </authorList>
    </citation>
    <scope>NUCLEOTIDE SEQUENCE [LARGE SCALE GENOMIC DNA]</scope>
    <source>
        <strain evidence="3">K31</strain>
    </source>
</reference>
<dbReference type="CDD" id="cd06911">
    <property type="entry name" value="VirB9_CagX_TrbG"/>
    <property type="match status" value="1"/>
</dbReference>
<dbReference type="InterPro" id="IPR010258">
    <property type="entry name" value="Conjugal_tfr_TrbG/VirB9/CagX"/>
</dbReference>
<evidence type="ECO:0000256" key="1">
    <source>
        <dbReference type="ARBA" id="ARBA00006135"/>
    </source>
</evidence>
<dbReference type="AlphaFoldDB" id="B0T8Q9"/>
<dbReference type="Gene3D" id="2.60.40.2500">
    <property type="match status" value="1"/>
</dbReference>
<dbReference type="KEGG" id="cak:Caul_2275"/>
<dbReference type="Pfam" id="PF03524">
    <property type="entry name" value="CagX"/>
    <property type="match status" value="1"/>
</dbReference>
<sequence length="266" mass="29182" precursor="true">MTRAIVAIALAGFVTPAAGLASPPRKAAERPVEAVAATEYLFAERGVFELLAAPGWITDIVLEPGETLVETNPIAAGDTVRWIIGDNASGEGASRRVHVLVKPATAGLSTNLIINTNRRSYHLRMRASPRAYLSQVAWRYPPAANVGPTIPVRPADLAPPPVPPAPAHINLGYRIKGAARWRPERAYDDGARTFVEFGRAIALSDMPPLYVLGVDGKTSELVNYRVDGRRLVVDRLFDRAELRFGLRRWERRVRIERTTPPQEVGQ</sequence>
<comment type="similarity">
    <text evidence="1">Belongs to the TrbG/VirB9 family.</text>
</comment>
<gene>
    <name evidence="3" type="ordered locus">Caul_2275</name>
</gene>
<dbReference type="STRING" id="366602.Caul_2275"/>
<dbReference type="eggNOG" id="COG3504">
    <property type="taxonomic scope" value="Bacteria"/>
</dbReference>
<proteinExistence type="inferred from homology"/>
<evidence type="ECO:0000313" key="3">
    <source>
        <dbReference type="EMBL" id="ABZ71402.1"/>
    </source>
</evidence>
<protein>
    <submittedName>
        <fullName evidence="3">P-type conjugative transfer protein TrbG</fullName>
    </submittedName>
</protein>
<dbReference type="NCBIfam" id="TIGR02775">
    <property type="entry name" value="TrbG_Ti"/>
    <property type="match status" value="1"/>
</dbReference>
<keyword evidence="2" id="KW-0732">Signal</keyword>
<organism evidence="3">
    <name type="scientific">Caulobacter sp. (strain K31)</name>
    <dbReference type="NCBI Taxonomy" id="366602"/>
    <lineage>
        <taxon>Bacteria</taxon>
        <taxon>Pseudomonadati</taxon>
        <taxon>Pseudomonadota</taxon>
        <taxon>Alphaproteobacteria</taxon>
        <taxon>Caulobacterales</taxon>
        <taxon>Caulobacteraceae</taxon>
        <taxon>Caulobacter</taxon>
    </lineage>
</organism>
<evidence type="ECO:0000256" key="2">
    <source>
        <dbReference type="ARBA" id="ARBA00022729"/>
    </source>
</evidence>
<dbReference type="OrthoDB" id="9815808at2"/>
<dbReference type="HOGENOM" id="CLU_058585_1_2_5"/>
<dbReference type="InterPro" id="IPR014142">
    <property type="entry name" value="TrbG_Ti"/>
</dbReference>
<accession>B0T8Q9</accession>